<dbReference type="Pfam" id="PF06969">
    <property type="entry name" value="HemN_C"/>
    <property type="match status" value="1"/>
</dbReference>
<dbReference type="InterPro" id="IPR058240">
    <property type="entry name" value="rSAM_sf"/>
</dbReference>
<keyword evidence="3" id="KW-0408">Iron</keyword>
<dbReference type="GO" id="GO:0005737">
    <property type="term" value="C:cytoplasm"/>
    <property type="evidence" value="ECO:0007669"/>
    <property type="project" value="UniProtKB-SubCell"/>
</dbReference>
<dbReference type="PROSITE" id="PS51918">
    <property type="entry name" value="RADICAL_SAM"/>
    <property type="match status" value="1"/>
</dbReference>
<keyword evidence="3" id="KW-0949">S-adenosyl-L-methionine</keyword>
<evidence type="ECO:0000259" key="4">
    <source>
        <dbReference type="PROSITE" id="PS51918"/>
    </source>
</evidence>
<dbReference type="PANTHER" id="PTHR13932">
    <property type="entry name" value="COPROPORPHYRINIGEN III OXIDASE"/>
    <property type="match status" value="1"/>
</dbReference>
<protein>
    <recommendedName>
        <fullName evidence="2 3">Heme chaperone HemW</fullName>
    </recommendedName>
</protein>
<dbReference type="SFLD" id="SFLDG01065">
    <property type="entry name" value="anaerobic_coproporphyrinogen-I"/>
    <property type="match status" value="1"/>
</dbReference>
<evidence type="ECO:0000256" key="1">
    <source>
        <dbReference type="ARBA" id="ARBA00006100"/>
    </source>
</evidence>
<dbReference type="AlphaFoldDB" id="A0A084JI69"/>
<dbReference type="SUPFAM" id="SSF102114">
    <property type="entry name" value="Radical SAM enzymes"/>
    <property type="match status" value="1"/>
</dbReference>
<dbReference type="PANTHER" id="PTHR13932:SF5">
    <property type="entry name" value="RADICAL S-ADENOSYL METHIONINE DOMAIN-CONTAINING PROTEIN 1, MITOCHONDRIAL"/>
    <property type="match status" value="1"/>
</dbReference>
<evidence type="ECO:0000256" key="2">
    <source>
        <dbReference type="ARBA" id="ARBA00017228"/>
    </source>
</evidence>
<evidence type="ECO:0000313" key="5">
    <source>
        <dbReference type="EMBL" id="KEZ88653.1"/>
    </source>
</evidence>
<dbReference type="eggNOG" id="COG0635">
    <property type="taxonomic scope" value="Bacteria"/>
</dbReference>
<name>A0A084JI69_9CLOT</name>
<dbReference type="GO" id="GO:0004109">
    <property type="term" value="F:coproporphyrinogen oxidase activity"/>
    <property type="evidence" value="ECO:0007669"/>
    <property type="project" value="InterPro"/>
</dbReference>
<dbReference type="RefSeq" id="WP_035128861.1">
    <property type="nucleotide sequence ID" value="NZ_JPMD01000001.1"/>
</dbReference>
<sequence>MDTVGLNTVGLYIHIPFCKMKCHYCDFPSYSGKESLMMDYAKALSEEIKVSCQDKIISTIFIGGGTPTYLCIDGWKIIEKTLRGLNRIEEGFEFTIEGNPKTFNEEQLKIFKAMGVNRISMGLQAVQQCHLNSLGRIHSLEDFKHSYEMLRNFGFNNINVDLMFGLPEQSLAQWKETLSQVVELKPEHISCYSLIIEEGTKFYNLYEKDKLILPDEDVERDMYAEAINFLEMKGYHQYEISNFAKDGLECRHNKIYWNLENYIGCGSSSHSYVNGIRYRNEEKIETYIMSMENKSSAVVESNENSLKDDIEEFMFLGLRKIEGISIEEFKRRFNISIFEKYKEVIDKYVKLDLLNLKGDRLYLTKRGIELSNQVMADLIL</sequence>
<proteinExistence type="inferred from homology"/>
<evidence type="ECO:0000313" key="6">
    <source>
        <dbReference type="Proteomes" id="UP000028542"/>
    </source>
</evidence>
<dbReference type="NCBIfam" id="TIGR00539">
    <property type="entry name" value="hemN_rel"/>
    <property type="match status" value="1"/>
</dbReference>
<dbReference type="GO" id="GO:0046872">
    <property type="term" value="F:metal ion binding"/>
    <property type="evidence" value="ECO:0007669"/>
    <property type="project" value="UniProtKB-UniRule"/>
</dbReference>
<comment type="subcellular location">
    <subcellularLocation>
        <location evidence="3">Cytoplasm</location>
    </subcellularLocation>
</comment>
<dbReference type="InterPro" id="IPR034505">
    <property type="entry name" value="Coproporphyrinogen-III_oxidase"/>
</dbReference>
<dbReference type="CDD" id="cd01335">
    <property type="entry name" value="Radical_SAM"/>
    <property type="match status" value="1"/>
</dbReference>
<keyword evidence="3" id="KW-0963">Cytoplasm</keyword>
<dbReference type="GO" id="GO:0006779">
    <property type="term" value="P:porphyrin-containing compound biosynthetic process"/>
    <property type="evidence" value="ECO:0007669"/>
    <property type="project" value="InterPro"/>
</dbReference>
<dbReference type="SFLD" id="SFLDG01082">
    <property type="entry name" value="B12-binding_domain_containing"/>
    <property type="match status" value="1"/>
</dbReference>
<dbReference type="Pfam" id="PF04055">
    <property type="entry name" value="Radical_SAM"/>
    <property type="match status" value="1"/>
</dbReference>
<accession>A0A084JI69</accession>
<keyword evidence="3" id="KW-0349">Heme</keyword>
<dbReference type="SMART" id="SM00729">
    <property type="entry name" value="Elp3"/>
    <property type="match status" value="1"/>
</dbReference>
<dbReference type="InterPro" id="IPR023404">
    <property type="entry name" value="rSAM_horseshoe"/>
</dbReference>
<keyword evidence="6" id="KW-1185">Reference proteome</keyword>
<organism evidence="5 6">
    <name type="scientific">Clostridium sulfidigenes</name>
    <dbReference type="NCBI Taxonomy" id="318464"/>
    <lineage>
        <taxon>Bacteria</taxon>
        <taxon>Bacillati</taxon>
        <taxon>Bacillota</taxon>
        <taxon>Clostridia</taxon>
        <taxon>Eubacteriales</taxon>
        <taxon>Clostridiaceae</taxon>
        <taxon>Clostridium</taxon>
    </lineage>
</organism>
<feature type="domain" description="Radical SAM core" evidence="4">
    <location>
        <begin position="3"/>
        <end position="236"/>
    </location>
</feature>
<dbReference type="Proteomes" id="UP000028542">
    <property type="component" value="Unassembled WGS sequence"/>
</dbReference>
<dbReference type="SFLD" id="SFLDS00029">
    <property type="entry name" value="Radical_SAM"/>
    <property type="match status" value="1"/>
</dbReference>
<reference evidence="5 6" key="1">
    <citation type="submission" date="2014-07" db="EMBL/GenBank/DDBJ databases">
        <title>Draft genome of Clostridium sulfidigenes 113A isolated from sediments associated with methane hydrate from Krishna Godavari basin.</title>
        <authorList>
            <person name="Honkalas V.S."/>
            <person name="Dabir A.P."/>
            <person name="Arora P."/>
            <person name="Dhakephalkar P.K."/>
        </authorList>
    </citation>
    <scope>NUCLEOTIDE SEQUENCE [LARGE SCALE GENOMIC DNA]</scope>
    <source>
        <strain evidence="5 6">113A</strain>
    </source>
</reference>
<comment type="similarity">
    <text evidence="1">Belongs to the anaerobic coproporphyrinogen-III oxidase family. HemW subfamily.</text>
</comment>
<dbReference type="InterPro" id="IPR010723">
    <property type="entry name" value="HemN_C"/>
</dbReference>
<dbReference type="InterPro" id="IPR004559">
    <property type="entry name" value="HemW-like"/>
</dbReference>
<comment type="function">
    <text evidence="3">Probably acts as a heme chaperone, transferring heme to an unknown acceptor. Binds one molecule of heme per monomer, possibly covalently. Binds 1 [4Fe-4S] cluster. The cluster is coordinated with 3 cysteines and an exchangeable S-adenosyl-L-methionine.</text>
</comment>
<dbReference type="EMBL" id="JPMD01000001">
    <property type="protein sequence ID" value="KEZ88653.1"/>
    <property type="molecule type" value="Genomic_DNA"/>
</dbReference>
<dbReference type="GO" id="GO:0051539">
    <property type="term" value="F:4 iron, 4 sulfur cluster binding"/>
    <property type="evidence" value="ECO:0007669"/>
    <property type="project" value="UniProtKB-UniRule"/>
</dbReference>
<dbReference type="Gene3D" id="3.80.30.20">
    <property type="entry name" value="tm_1862 like domain"/>
    <property type="match status" value="1"/>
</dbReference>
<keyword evidence="3" id="KW-0479">Metal-binding</keyword>
<dbReference type="SFLD" id="SFLDF00288">
    <property type="entry name" value="HemN-like__clustered_with_nucl"/>
    <property type="match status" value="1"/>
</dbReference>
<dbReference type="InterPro" id="IPR007197">
    <property type="entry name" value="rSAM"/>
</dbReference>
<gene>
    <name evidence="5" type="ORF">IO99_00265</name>
</gene>
<keyword evidence="3" id="KW-0004">4Fe-4S</keyword>
<evidence type="ECO:0000256" key="3">
    <source>
        <dbReference type="RuleBase" id="RU364116"/>
    </source>
</evidence>
<comment type="caution">
    <text evidence="5">The sequence shown here is derived from an EMBL/GenBank/DDBJ whole genome shotgun (WGS) entry which is preliminary data.</text>
</comment>
<dbReference type="InterPro" id="IPR006638">
    <property type="entry name" value="Elp3/MiaA/NifB-like_rSAM"/>
</dbReference>
<dbReference type="SFLD" id="SFLDF00562">
    <property type="entry name" value="HemN-like__clustered_with_heat"/>
    <property type="match status" value="1"/>
</dbReference>
<dbReference type="STRING" id="318464.IO99_00265"/>
<keyword evidence="3" id="KW-0411">Iron-sulfur</keyword>
<keyword evidence="3" id="KW-0143">Chaperone</keyword>